<dbReference type="Proteomes" id="UP000824120">
    <property type="component" value="Chromosome 2"/>
</dbReference>
<accession>A0A9J6APL2</accession>
<gene>
    <name evidence="1" type="ORF">H5410_011518</name>
</gene>
<comment type="caution">
    <text evidence="1">The sequence shown here is derived from an EMBL/GenBank/DDBJ whole genome shotgun (WGS) entry which is preliminary data.</text>
</comment>
<evidence type="ECO:0000313" key="1">
    <source>
        <dbReference type="EMBL" id="KAG5626300.1"/>
    </source>
</evidence>
<sequence>MSPKCQCQDWAKEDNYGVEKKERGLGSDGEGVAEKVECHDWFPYLSQDMTHMDCGQDPHSEPTEGVPCVRS</sequence>
<dbReference type="AlphaFoldDB" id="A0A9J6APL2"/>
<evidence type="ECO:0000313" key="2">
    <source>
        <dbReference type="Proteomes" id="UP000824120"/>
    </source>
</evidence>
<organism evidence="1 2">
    <name type="scientific">Solanum commersonii</name>
    <name type="common">Commerson's wild potato</name>
    <name type="synonym">Commerson's nightshade</name>
    <dbReference type="NCBI Taxonomy" id="4109"/>
    <lineage>
        <taxon>Eukaryota</taxon>
        <taxon>Viridiplantae</taxon>
        <taxon>Streptophyta</taxon>
        <taxon>Embryophyta</taxon>
        <taxon>Tracheophyta</taxon>
        <taxon>Spermatophyta</taxon>
        <taxon>Magnoliopsida</taxon>
        <taxon>eudicotyledons</taxon>
        <taxon>Gunneridae</taxon>
        <taxon>Pentapetalae</taxon>
        <taxon>asterids</taxon>
        <taxon>lamiids</taxon>
        <taxon>Solanales</taxon>
        <taxon>Solanaceae</taxon>
        <taxon>Solanoideae</taxon>
        <taxon>Solaneae</taxon>
        <taxon>Solanum</taxon>
    </lineage>
</organism>
<name>A0A9J6APL2_SOLCO</name>
<reference evidence="1 2" key="1">
    <citation type="submission" date="2020-09" db="EMBL/GenBank/DDBJ databases">
        <title>De no assembly of potato wild relative species, Solanum commersonii.</title>
        <authorList>
            <person name="Cho K."/>
        </authorList>
    </citation>
    <scope>NUCLEOTIDE SEQUENCE [LARGE SCALE GENOMIC DNA]</scope>
    <source>
        <strain evidence="1">LZ3.2</strain>
        <tissue evidence="1">Leaf</tissue>
    </source>
</reference>
<proteinExistence type="predicted"/>
<dbReference type="EMBL" id="JACXVP010000002">
    <property type="protein sequence ID" value="KAG5626300.1"/>
    <property type="molecule type" value="Genomic_DNA"/>
</dbReference>
<protein>
    <submittedName>
        <fullName evidence="1">Uncharacterized protein</fullName>
    </submittedName>
</protein>
<keyword evidence="2" id="KW-1185">Reference proteome</keyword>